<organism evidence="2">
    <name type="scientific">bioreactor metagenome</name>
    <dbReference type="NCBI Taxonomy" id="1076179"/>
    <lineage>
        <taxon>unclassified sequences</taxon>
        <taxon>metagenomes</taxon>
        <taxon>ecological metagenomes</taxon>
    </lineage>
</organism>
<dbReference type="EMBL" id="VSSQ01113509">
    <property type="protein sequence ID" value="MPN49867.1"/>
    <property type="molecule type" value="Genomic_DNA"/>
</dbReference>
<protein>
    <recommendedName>
        <fullName evidence="3">Oxaloacetate decarboxylase, gamma chain</fullName>
    </recommendedName>
</protein>
<gene>
    <name evidence="2" type="ORF">SDC9_197491</name>
</gene>
<evidence type="ECO:0000313" key="2">
    <source>
        <dbReference type="EMBL" id="MPN49867.1"/>
    </source>
</evidence>
<name>A0A645IF03_9ZZZZ</name>
<keyword evidence="1" id="KW-0812">Transmembrane</keyword>
<evidence type="ECO:0000256" key="1">
    <source>
        <dbReference type="SAM" id="Phobius"/>
    </source>
</evidence>
<comment type="caution">
    <text evidence="2">The sequence shown here is derived from an EMBL/GenBank/DDBJ whole genome shotgun (WGS) entry which is preliminary data.</text>
</comment>
<reference evidence="2" key="1">
    <citation type="submission" date="2019-08" db="EMBL/GenBank/DDBJ databases">
        <authorList>
            <person name="Kucharzyk K."/>
            <person name="Murdoch R.W."/>
            <person name="Higgins S."/>
            <person name="Loffler F."/>
        </authorList>
    </citation>
    <scope>NUCLEOTIDE SEQUENCE</scope>
</reference>
<evidence type="ECO:0008006" key="3">
    <source>
        <dbReference type="Google" id="ProtNLM"/>
    </source>
</evidence>
<proteinExistence type="predicted"/>
<keyword evidence="1" id="KW-1133">Transmembrane helix</keyword>
<keyword evidence="1" id="KW-0472">Membrane</keyword>
<feature type="transmembrane region" description="Helical" evidence="1">
    <location>
        <begin position="17"/>
        <end position="42"/>
    </location>
</feature>
<accession>A0A645IF03</accession>
<sequence length="63" mass="6584">MSEVISLSAHFSGPSGALIMSFISLSIVFLVIIGLMLMMVVIHKLVSASISVKSSKNSSGESN</sequence>
<dbReference type="AlphaFoldDB" id="A0A645IF03"/>